<name>A0A0J1KNG6_BACAN</name>
<dbReference type="Proteomes" id="UP000035904">
    <property type="component" value="Unassembled WGS sequence"/>
</dbReference>
<dbReference type="PATRIC" id="fig|1392.242.peg.5556"/>
<comment type="caution">
    <text evidence="1">The sequence shown here is derived from an EMBL/GenBank/DDBJ whole genome shotgun (WGS) entry which is preliminary data.</text>
</comment>
<dbReference type="RefSeq" id="WP_047956594.1">
    <property type="nucleotide sequence ID" value="NZ_LDPG01000007.1"/>
</dbReference>
<evidence type="ECO:0000313" key="1">
    <source>
        <dbReference type="EMBL" id="KLV18235.1"/>
    </source>
</evidence>
<accession>A0A0J1KNG6</accession>
<reference evidence="1 2" key="1">
    <citation type="submission" date="2015-05" db="EMBL/GenBank/DDBJ databases">
        <title>Whole genome sequence and identification of bacterial endophytes from Costus igneus.</title>
        <authorList>
            <person name="Lee Y.P."/>
            <person name="Gan H.M."/>
            <person name="Eng W."/>
            <person name="Wheatley M.S."/>
            <person name="Caraballo A."/>
            <person name="Polter S."/>
            <person name="Savka M.A."/>
            <person name="Hudson A.O."/>
        </authorList>
    </citation>
    <scope>NUCLEOTIDE SEQUENCE [LARGE SCALE GENOMIC DNA]</scope>
    <source>
        <strain evidence="1 2">RIT375</strain>
    </source>
</reference>
<gene>
    <name evidence="1" type="ORF">ABW01_12680</name>
</gene>
<sequence length="96" mass="11398">MDYELNLYGGSIKLQQLSKSLYRGDIKAFKVLQVYIWVEFLNEGIIPIKWYTPNEDGTLVDFAYINNIEEFKKGKERLKDHISRLQNEDIFFLANF</sequence>
<dbReference type="AlphaFoldDB" id="A0A0J1KNG6"/>
<proteinExistence type="predicted"/>
<protein>
    <submittedName>
        <fullName evidence="1">Uncharacterized protein</fullName>
    </submittedName>
</protein>
<evidence type="ECO:0000313" key="2">
    <source>
        <dbReference type="Proteomes" id="UP000035904"/>
    </source>
</evidence>
<dbReference type="EMBL" id="LDPG01000007">
    <property type="protein sequence ID" value="KLV18235.1"/>
    <property type="molecule type" value="Genomic_DNA"/>
</dbReference>
<organism evidence="1 2">
    <name type="scientific">Bacillus anthracis</name>
    <name type="common">anthrax bacterium</name>
    <dbReference type="NCBI Taxonomy" id="1392"/>
    <lineage>
        <taxon>Bacteria</taxon>
        <taxon>Bacillati</taxon>
        <taxon>Bacillota</taxon>
        <taxon>Bacilli</taxon>
        <taxon>Bacillales</taxon>
        <taxon>Bacillaceae</taxon>
        <taxon>Bacillus</taxon>
        <taxon>Bacillus cereus group</taxon>
    </lineage>
</organism>